<name>A0A154BLF9_ANASB</name>
<protein>
    <submittedName>
        <fullName evidence="1">Uncharacterized protein</fullName>
    </submittedName>
</protein>
<reference evidence="1 2" key="1">
    <citation type="submission" date="2016-02" db="EMBL/GenBank/DDBJ databases">
        <title>Anaerosporomusa subterraneum gen. nov., sp. nov., a spore-forming obligate anaerobe isolated from saprolite.</title>
        <authorList>
            <person name="Choi J.K."/>
            <person name="Shah M."/>
            <person name="Yee N."/>
        </authorList>
    </citation>
    <scope>NUCLEOTIDE SEQUENCE [LARGE SCALE GENOMIC DNA]</scope>
    <source>
        <strain evidence="1 2">RU4</strain>
    </source>
</reference>
<gene>
    <name evidence="1" type="ORF">AXX12_16455</name>
</gene>
<sequence length="96" mass="10995">MELWFCSNNPEAILIRVLRKVKSSKYLLLRLLRNLVPRAFRNVQMLGRPAAPAVTRTRGYASNGEAGLTTQMGVYQRSEQQVFVAFAFFCEKQRKG</sequence>
<dbReference type="AlphaFoldDB" id="A0A154BLF9"/>
<dbReference type="STRING" id="1794912.AXX12_16455"/>
<organism evidence="1 2">
    <name type="scientific">Anaerosporomusa subterranea</name>
    <dbReference type="NCBI Taxonomy" id="1794912"/>
    <lineage>
        <taxon>Bacteria</taxon>
        <taxon>Bacillati</taxon>
        <taxon>Bacillota</taxon>
        <taxon>Negativicutes</taxon>
        <taxon>Acetonemataceae</taxon>
        <taxon>Anaerosporomusa</taxon>
    </lineage>
</organism>
<accession>A0A154BLF9</accession>
<dbReference type="EMBL" id="LSGP01000028">
    <property type="protein sequence ID" value="KYZ74814.1"/>
    <property type="molecule type" value="Genomic_DNA"/>
</dbReference>
<comment type="caution">
    <text evidence="1">The sequence shown here is derived from an EMBL/GenBank/DDBJ whole genome shotgun (WGS) entry which is preliminary data.</text>
</comment>
<dbReference type="Proteomes" id="UP000076268">
    <property type="component" value="Unassembled WGS sequence"/>
</dbReference>
<evidence type="ECO:0000313" key="1">
    <source>
        <dbReference type="EMBL" id="KYZ74814.1"/>
    </source>
</evidence>
<proteinExistence type="predicted"/>
<keyword evidence="2" id="KW-1185">Reference proteome</keyword>
<evidence type="ECO:0000313" key="2">
    <source>
        <dbReference type="Proteomes" id="UP000076268"/>
    </source>
</evidence>